<reference evidence="1" key="1">
    <citation type="submission" date="2020-05" db="EMBL/GenBank/DDBJ databases">
        <authorList>
            <person name="Chiriac C."/>
            <person name="Salcher M."/>
            <person name="Ghai R."/>
            <person name="Kavagutti S V."/>
        </authorList>
    </citation>
    <scope>NUCLEOTIDE SEQUENCE</scope>
</reference>
<proteinExistence type="predicted"/>
<dbReference type="PROSITE" id="PS51257">
    <property type="entry name" value="PROKAR_LIPOPROTEIN"/>
    <property type="match status" value="1"/>
</dbReference>
<evidence type="ECO:0000313" key="3">
    <source>
        <dbReference type="EMBL" id="CAB4903734.1"/>
    </source>
</evidence>
<name>A0A6J6CZ69_9ZZZZ</name>
<gene>
    <name evidence="1" type="ORF">UFOPK1358_01979</name>
    <name evidence="2" type="ORF">UFOPK2766_00760</name>
    <name evidence="3" type="ORF">UFOPK3519_00974</name>
</gene>
<dbReference type="EMBL" id="CAEZSF010000285">
    <property type="protein sequence ID" value="CAB4556991.1"/>
    <property type="molecule type" value="Genomic_DNA"/>
</dbReference>
<sequence>MPPEQRKFSSRLLSPRRFALLAVLAVGAVFLAACEPAPSAGPPSPDAVRAIVFKGLGTWWDVYDWSPSFVASRNPAARPPLGVGDVDRIAAAGVQTLYIQTATFRLPNEPLLDRALLRRIVDRAHALGVRVVGWYLPEFNDVGYDLDRLVEIARFGFDGLGIDIESTANPNVAARSQNLVTESQFVRGFFPQLPMAAIPVTPVIWEELNRSWWPSFPYSELAPLFDAWMPMAYWSYRTPQSGWLDPYRYTYESVVRLRRATNNPNLPVHPIGGEAARLTGSDLFWMNAAMVDSGAIGGSIYDDATTNSDLWGALGLFRRELVK</sequence>
<protein>
    <submittedName>
        <fullName evidence="1">Unannotated protein</fullName>
    </submittedName>
</protein>
<dbReference type="AlphaFoldDB" id="A0A6J6CZ69"/>
<evidence type="ECO:0000313" key="1">
    <source>
        <dbReference type="EMBL" id="CAB4556991.1"/>
    </source>
</evidence>
<accession>A0A6J6CZ69</accession>
<dbReference type="EMBL" id="CAFBMG010000068">
    <property type="protein sequence ID" value="CAB4903734.1"/>
    <property type="molecule type" value="Genomic_DNA"/>
</dbReference>
<dbReference type="SUPFAM" id="SSF51445">
    <property type="entry name" value="(Trans)glycosidases"/>
    <property type="match status" value="1"/>
</dbReference>
<dbReference type="InterPro" id="IPR017853">
    <property type="entry name" value="GH"/>
</dbReference>
<evidence type="ECO:0000313" key="2">
    <source>
        <dbReference type="EMBL" id="CAB4736894.1"/>
    </source>
</evidence>
<organism evidence="1">
    <name type="scientific">freshwater metagenome</name>
    <dbReference type="NCBI Taxonomy" id="449393"/>
    <lineage>
        <taxon>unclassified sequences</taxon>
        <taxon>metagenomes</taxon>
        <taxon>ecological metagenomes</taxon>
    </lineage>
</organism>
<dbReference type="EMBL" id="CAEZYU010000025">
    <property type="protein sequence ID" value="CAB4736894.1"/>
    <property type="molecule type" value="Genomic_DNA"/>
</dbReference>